<dbReference type="EMBL" id="CP101740">
    <property type="protein sequence ID" value="UUL82781.1"/>
    <property type="molecule type" value="Genomic_DNA"/>
</dbReference>
<sequence length="65" mass="7303">MQRRPYGLVLIAVLVLLLAVRHPTTDIRINLHDTSDRDPRQIAAAIDTGLMAVSVLVTWTQRIAR</sequence>
<feature type="transmembrane region" description="Helical" evidence="1">
    <location>
        <begin position="42"/>
        <end position="60"/>
    </location>
</feature>
<gene>
    <name evidence="2" type="ORF">NMP03_00595</name>
</gene>
<keyword evidence="1" id="KW-1133">Transmembrane helix</keyword>
<evidence type="ECO:0000256" key="1">
    <source>
        <dbReference type="SAM" id="Phobius"/>
    </source>
</evidence>
<organism evidence="2 3">
    <name type="scientific">Sphingomonas qomolangmaensis</name>
    <dbReference type="NCBI Taxonomy" id="2918765"/>
    <lineage>
        <taxon>Bacteria</taxon>
        <taxon>Pseudomonadati</taxon>
        <taxon>Pseudomonadota</taxon>
        <taxon>Alphaproteobacteria</taxon>
        <taxon>Sphingomonadales</taxon>
        <taxon>Sphingomonadaceae</taxon>
        <taxon>Sphingomonas</taxon>
    </lineage>
</organism>
<proteinExistence type="predicted"/>
<evidence type="ECO:0000313" key="3">
    <source>
        <dbReference type="Proteomes" id="UP001058533"/>
    </source>
</evidence>
<reference evidence="2" key="1">
    <citation type="submission" date="2022-07" db="EMBL/GenBank/DDBJ databases">
        <title>Sphingomonas sp. nov., a novel bacterium isolated from the north slope of the Mount Everest.</title>
        <authorList>
            <person name="Cui X."/>
            <person name="Liu Y."/>
        </authorList>
    </citation>
    <scope>NUCLEOTIDE SEQUENCE</scope>
    <source>
        <strain evidence="2">S5-59</strain>
    </source>
</reference>
<keyword evidence="1" id="KW-0812">Transmembrane</keyword>
<dbReference type="Proteomes" id="UP001058533">
    <property type="component" value="Chromosome"/>
</dbReference>
<accession>A0ABY5L9Z9</accession>
<dbReference type="RefSeq" id="WP_256506632.1">
    <property type="nucleotide sequence ID" value="NZ_CP101740.1"/>
</dbReference>
<name>A0ABY5L9Z9_9SPHN</name>
<evidence type="ECO:0000313" key="2">
    <source>
        <dbReference type="EMBL" id="UUL82781.1"/>
    </source>
</evidence>
<keyword evidence="3" id="KW-1185">Reference proteome</keyword>
<protein>
    <submittedName>
        <fullName evidence="2">Uncharacterized protein</fullName>
    </submittedName>
</protein>
<keyword evidence="1" id="KW-0472">Membrane</keyword>